<dbReference type="InterPro" id="IPR017261">
    <property type="entry name" value="DNA_mismatch_repair_MutS/MSH"/>
</dbReference>
<dbReference type="PROSITE" id="PS00486">
    <property type="entry name" value="DNA_MISMATCH_REPAIR_2"/>
    <property type="match status" value="1"/>
</dbReference>
<dbReference type="PANTHER" id="PTHR11361:SF34">
    <property type="entry name" value="DNA MISMATCH REPAIR PROTEIN MSH1, MITOCHONDRIAL"/>
    <property type="match status" value="1"/>
</dbReference>
<dbReference type="Pfam" id="PF05192">
    <property type="entry name" value="MutS_III"/>
    <property type="match status" value="1"/>
</dbReference>
<dbReference type="OrthoDB" id="2534523at2759"/>
<name>A0A6A6UTB8_9PEZI</name>
<dbReference type="Gene3D" id="3.40.1170.10">
    <property type="entry name" value="DNA repair protein MutS, domain I"/>
    <property type="match status" value="1"/>
</dbReference>
<dbReference type="FunFam" id="3.40.1170.10:FF:000010">
    <property type="entry name" value="DNA mismatch repair protein Msh1"/>
    <property type="match status" value="1"/>
</dbReference>
<evidence type="ECO:0000313" key="8">
    <source>
        <dbReference type="EMBL" id="KAF2674184.1"/>
    </source>
</evidence>
<dbReference type="InterPro" id="IPR036187">
    <property type="entry name" value="DNA_mismatch_repair_MutS_sf"/>
</dbReference>
<dbReference type="GO" id="GO:0043504">
    <property type="term" value="P:mitochondrial DNA repair"/>
    <property type="evidence" value="ECO:0007669"/>
    <property type="project" value="TreeGrafter"/>
</dbReference>
<dbReference type="Pfam" id="PF05188">
    <property type="entry name" value="MutS_II"/>
    <property type="match status" value="1"/>
</dbReference>
<dbReference type="GO" id="GO:0006298">
    <property type="term" value="P:mismatch repair"/>
    <property type="evidence" value="ECO:0007669"/>
    <property type="project" value="InterPro"/>
</dbReference>
<dbReference type="GO" id="GO:0005634">
    <property type="term" value="C:nucleus"/>
    <property type="evidence" value="ECO:0007669"/>
    <property type="project" value="TreeGrafter"/>
</dbReference>
<dbReference type="InterPro" id="IPR016151">
    <property type="entry name" value="DNA_mismatch_repair_MutS_N"/>
</dbReference>
<dbReference type="GO" id="GO:0005524">
    <property type="term" value="F:ATP binding"/>
    <property type="evidence" value="ECO:0007669"/>
    <property type="project" value="UniProtKB-KW"/>
</dbReference>
<dbReference type="GO" id="GO:0030983">
    <property type="term" value="F:mismatched DNA binding"/>
    <property type="evidence" value="ECO:0007669"/>
    <property type="project" value="InterPro"/>
</dbReference>
<dbReference type="InterPro" id="IPR027417">
    <property type="entry name" value="P-loop_NTPase"/>
</dbReference>
<dbReference type="SMART" id="SM00533">
    <property type="entry name" value="MUTSd"/>
    <property type="match status" value="1"/>
</dbReference>
<dbReference type="InterPro" id="IPR007696">
    <property type="entry name" value="DNA_mismatch_repair_MutS_core"/>
</dbReference>
<evidence type="ECO:0000259" key="7">
    <source>
        <dbReference type="PROSITE" id="PS00486"/>
    </source>
</evidence>
<keyword evidence="6" id="KW-0234">DNA repair</keyword>
<proteinExistence type="inferred from homology"/>
<dbReference type="InterPro" id="IPR007695">
    <property type="entry name" value="DNA_mismatch_repair_MutS-lik_N"/>
</dbReference>
<dbReference type="Pfam" id="PF01624">
    <property type="entry name" value="MutS_I"/>
    <property type="match status" value="1"/>
</dbReference>
<evidence type="ECO:0000256" key="1">
    <source>
        <dbReference type="ARBA" id="ARBA00006271"/>
    </source>
</evidence>
<evidence type="ECO:0000256" key="5">
    <source>
        <dbReference type="ARBA" id="ARBA00023125"/>
    </source>
</evidence>
<evidence type="ECO:0000256" key="6">
    <source>
        <dbReference type="ARBA" id="ARBA00023204"/>
    </source>
</evidence>
<dbReference type="Proteomes" id="UP000799302">
    <property type="component" value="Unassembled WGS sequence"/>
</dbReference>
<dbReference type="InterPro" id="IPR045076">
    <property type="entry name" value="MutS"/>
</dbReference>
<dbReference type="SMART" id="SM00534">
    <property type="entry name" value="MUTSac"/>
    <property type="match status" value="1"/>
</dbReference>
<keyword evidence="3" id="KW-0227">DNA damage</keyword>
<comment type="similarity">
    <text evidence="1">Belongs to the DNA mismatch repair MutS family.</text>
</comment>
<dbReference type="GO" id="GO:0140664">
    <property type="term" value="F:ATP-dependent DNA damage sensor activity"/>
    <property type="evidence" value="ECO:0007669"/>
    <property type="project" value="InterPro"/>
</dbReference>
<dbReference type="Pfam" id="PF00488">
    <property type="entry name" value="MutS_V"/>
    <property type="match status" value="1"/>
</dbReference>
<dbReference type="GO" id="GO:0005739">
    <property type="term" value="C:mitochondrion"/>
    <property type="evidence" value="ECO:0007669"/>
    <property type="project" value="TreeGrafter"/>
</dbReference>
<dbReference type="Gene3D" id="3.30.420.110">
    <property type="entry name" value="MutS, connector domain"/>
    <property type="match status" value="1"/>
</dbReference>
<dbReference type="InterPro" id="IPR036678">
    <property type="entry name" value="MutS_con_dom_sf"/>
</dbReference>
<evidence type="ECO:0000256" key="2">
    <source>
        <dbReference type="ARBA" id="ARBA00022741"/>
    </source>
</evidence>
<dbReference type="SUPFAM" id="SSF48334">
    <property type="entry name" value="DNA repair protein MutS, domain III"/>
    <property type="match status" value="1"/>
</dbReference>
<keyword evidence="9" id="KW-1185">Reference proteome</keyword>
<keyword evidence="5" id="KW-0238">DNA-binding</keyword>
<organism evidence="8 9">
    <name type="scientific">Microthyrium microscopicum</name>
    <dbReference type="NCBI Taxonomy" id="703497"/>
    <lineage>
        <taxon>Eukaryota</taxon>
        <taxon>Fungi</taxon>
        <taxon>Dikarya</taxon>
        <taxon>Ascomycota</taxon>
        <taxon>Pezizomycotina</taxon>
        <taxon>Dothideomycetes</taxon>
        <taxon>Dothideomycetes incertae sedis</taxon>
        <taxon>Microthyriales</taxon>
        <taxon>Microthyriaceae</taxon>
        <taxon>Microthyrium</taxon>
    </lineage>
</organism>
<dbReference type="FunFam" id="3.40.50.300:FF:001238">
    <property type="entry name" value="DNA mismatch repair protein"/>
    <property type="match status" value="1"/>
</dbReference>
<keyword evidence="4" id="KW-0067">ATP-binding</keyword>
<dbReference type="Gene3D" id="1.10.1420.10">
    <property type="match status" value="3"/>
</dbReference>
<protein>
    <submittedName>
        <fullName evidence="8">DNA mismatch repair protein Msh1</fullName>
    </submittedName>
</protein>
<dbReference type="EMBL" id="MU004230">
    <property type="protein sequence ID" value="KAF2674184.1"/>
    <property type="molecule type" value="Genomic_DNA"/>
</dbReference>
<accession>A0A6A6UTB8</accession>
<dbReference type="PIRSF" id="PIRSF037677">
    <property type="entry name" value="DNA_mis_repair_Msh6"/>
    <property type="match status" value="1"/>
</dbReference>
<evidence type="ECO:0000313" key="9">
    <source>
        <dbReference type="Proteomes" id="UP000799302"/>
    </source>
</evidence>
<evidence type="ECO:0000256" key="4">
    <source>
        <dbReference type="ARBA" id="ARBA00022840"/>
    </source>
</evidence>
<dbReference type="SUPFAM" id="SSF52540">
    <property type="entry name" value="P-loop containing nucleoside triphosphate hydrolases"/>
    <property type="match status" value="1"/>
</dbReference>
<gene>
    <name evidence="8" type="ORF">BT63DRAFT_4072</name>
</gene>
<dbReference type="Gene3D" id="3.40.50.300">
    <property type="entry name" value="P-loop containing nucleotide triphosphate hydrolases"/>
    <property type="match status" value="1"/>
</dbReference>
<dbReference type="InterPro" id="IPR000432">
    <property type="entry name" value="DNA_mismatch_repair_MutS_C"/>
</dbReference>
<reference evidence="8" key="1">
    <citation type="journal article" date="2020" name="Stud. Mycol.">
        <title>101 Dothideomycetes genomes: a test case for predicting lifestyles and emergence of pathogens.</title>
        <authorList>
            <person name="Haridas S."/>
            <person name="Albert R."/>
            <person name="Binder M."/>
            <person name="Bloem J."/>
            <person name="Labutti K."/>
            <person name="Salamov A."/>
            <person name="Andreopoulos B."/>
            <person name="Baker S."/>
            <person name="Barry K."/>
            <person name="Bills G."/>
            <person name="Bluhm B."/>
            <person name="Cannon C."/>
            <person name="Castanera R."/>
            <person name="Culley D."/>
            <person name="Daum C."/>
            <person name="Ezra D."/>
            <person name="Gonzalez J."/>
            <person name="Henrissat B."/>
            <person name="Kuo A."/>
            <person name="Liang C."/>
            <person name="Lipzen A."/>
            <person name="Lutzoni F."/>
            <person name="Magnuson J."/>
            <person name="Mondo S."/>
            <person name="Nolan M."/>
            <person name="Ohm R."/>
            <person name="Pangilinan J."/>
            <person name="Park H.-J."/>
            <person name="Ramirez L."/>
            <person name="Alfaro M."/>
            <person name="Sun H."/>
            <person name="Tritt A."/>
            <person name="Yoshinaga Y."/>
            <person name="Zwiers L.-H."/>
            <person name="Turgeon B."/>
            <person name="Goodwin S."/>
            <person name="Spatafora J."/>
            <person name="Crous P."/>
            <person name="Grigoriev I."/>
        </authorList>
    </citation>
    <scope>NUCLEOTIDE SEQUENCE</scope>
    <source>
        <strain evidence="8">CBS 115976</strain>
    </source>
</reference>
<dbReference type="InterPro" id="IPR007860">
    <property type="entry name" value="DNA_mmatch_repair_MutS_con_dom"/>
</dbReference>
<sequence>MRIRGYDARRLTQISRRFSSRPPVRPRIHTSWETSATHSVSSSIVWSRGAKRVTEATLLDISQGPLPKKAGEDDISKDEAPVYPTVVQQALNNMRKFSQCVVLTRVGNFYELYFDQADEFGPILNLKASIKKTNAGPVSMTGFPYFQLDRYLKILVQDQNRYVAISEEFANSASAKVKSGGLLFDRKVTRVITPGTLIDEKFMDPWENNFLLSIHSSDFGNGVTTTGNSDSPVPITLGLAWLDLSSGDFFTQSTDIGALSSALARIGPREVVLDRGFADQRSAELKAVLAEGRYVVTYHNGSQLGSVETWGCMLEDSGATTEASKFSKTEVEAGNLLLQYVNTRLMGEAPKLRPPIQRHNEEYMAIDKNSVKALEIRETLRDGLLEGSLLHAVRRTVTKSGHRLLWQRLISPSTSLQEINHRLDLVSELLHNPNLRSNLVSLLRMTSDSWRLLQKFSFGRGDPDDLLGLARTIQVTTQITELLQRHILDPEYVDSSPLVQASMQESVKKLLDRLETNDTNALAQLIFEAIDEEKVTEKQRMEDDEAANVIQMAETVLISAGEQVKAKSKAKKAAVEKDRDSILPSEVWIMHPSASPTLQKLHTQLEELWLEMENLSKDLRETSGAQSLTLKWTPGLGHIIHLKGKDASASLSALGLDNVRAVKSSQSTRSIHHPRWTQLGNRIDDVKLRIRGEENKVFTSLREKVILNIVRLRRNAAVLDELDVAASWATLAEEQHLVRPLLNYGTAHHIIAGRHPTVEPGLTAQGRTFTHNDLLVGEDITVDTDHTATTNPRILLITGPNMGGKSTYLRQNALISILAQTGSYVPAAYASIGIVDAIYSRVGSADNLFQDQSTFMVEMLETAHILRAATPRSFVVMDEVGRGTTPEDGIAVGYAALHHLYNVNKCRALFATHFHALADMTAGWDGVKCWCTDVTEHQDDGKEGFSYVHRLREGVNRESHALKVARLAGMPESVVEVAREVLVGLKMDVGNESISKAKTASSADG</sequence>
<dbReference type="PANTHER" id="PTHR11361">
    <property type="entry name" value="DNA MISMATCH REPAIR PROTEIN MUTS FAMILY MEMBER"/>
    <property type="match status" value="1"/>
</dbReference>
<dbReference type="SUPFAM" id="SSF55271">
    <property type="entry name" value="DNA repair protein MutS, domain I"/>
    <property type="match status" value="1"/>
</dbReference>
<dbReference type="SUPFAM" id="SSF53150">
    <property type="entry name" value="DNA repair protein MutS, domain II"/>
    <property type="match status" value="1"/>
</dbReference>
<keyword evidence="2" id="KW-0547">Nucleotide-binding</keyword>
<evidence type="ECO:0000256" key="3">
    <source>
        <dbReference type="ARBA" id="ARBA00022763"/>
    </source>
</evidence>
<feature type="domain" description="DNA mismatch repair proteins mutS family" evidence="7">
    <location>
        <begin position="873"/>
        <end position="889"/>
    </location>
</feature>
<dbReference type="AlphaFoldDB" id="A0A6A6UTB8"/>